<accession>A0A9P6T6V9</accession>
<sequence>WMWLYCHTKAVIYDPATCQKTKWSQIYRCHECKLMVTFMTQEPTLFLDEI</sequence>
<evidence type="ECO:0000313" key="2">
    <source>
        <dbReference type="Proteomes" id="UP000886653"/>
    </source>
</evidence>
<dbReference type="AlphaFoldDB" id="A0A9P6T6V9"/>
<organism evidence="1 2">
    <name type="scientific">Cronartium quercuum f. sp. fusiforme G11</name>
    <dbReference type="NCBI Taxonomy" id="708437"/>
    <lineage>
        <taxon>Eukaryota</taxon>
        <taxon>Fungi</taxon>
        <taxon>Dikarya</taxon>
        <taxon>Basidiomycota</taxon>
        <taxon>Pucciniomycotina</taxon>
        <taxon>Pucciniomycetes</taxon>
        <taxon>Pucciniales</taxon>
        <taxon>Coleosporiaceae</taxon>
        <taxon>Cronartium</taxon>
    </lineage>
</organism>
<gene>
    <name evidence="1" type="ORF">CROQUDRAFT_54171</name>
</gene>
<name>A0A9P6T6V9_9BASI</name>
<keyword evidence="2" id="KW-1185">Reference proteome</keyword>
<protein>
    <submittedName>
        <fullName evidence="1">Uncharacterized protein</fullName>
    </submittedName>
</protein>
<dbReference type="EMBL" id="MU167517">
    <property type="protein sequence ID" value="KAG0139823.1"/>
    <property type="molecule type" value="Genomic_DNA"/>
</dbReference>
<dbReference type="OrthoDB" id="2506893at2759"/>
<feature type="non-terminal residue" evidence="1">
    <location>
        <position position="1"/>
    </location>
</feature>
<evidence type="ECO:0000313" key="1">
    <source>
        <dbReference type="EMBL" id="KAG0139823.1"/>
    </source>
</evidence>
<reference evidence="1" key="1">
    <citation type="submission" date="2013-11" db="EMBL/GenBank/DDBJ databases">
        <title>Genome sequence of the fusiform rust pathogen reveals effectors for host alternation and coevolution with pine.</title>
        <authorList>
            <consortium name="DOE Joint Genome Institute"/>
            <person name="Smith K."/>
            <person name="Pendleton A."/>
            <person name="Kubisiak T."/>
            <person name="Anderson C."/>
            <person name="Salamov A."/>
            <person name="Aerts A."/>
            <person name="Riley R."/>
            <person name="Clum A."/>
            <person name="Lindquist E."/>
            <person name="Ence D."/>
            <person name="Campbell M."/>
            <person name="Kronenberg Z."/>
            <person name="Feau N."/>
            <person name="Dhillon B."/>
            <person name="Hamelin R."/>
            <person name="Burleigh J."/>
            <person name="Smith J."/>
            <person name="Yandell M."/>
            <person name="Nelson C."/>
            <person name="Grigoriev I."/>
            <person name="Davis J."/>
        </authorList>
    </citation>
    <scope>NUCLEOTIDE SEQUENCE</scope>
    <source>
        <strain evidence="1">G11</strain>
    </source>
</reference>
<comment type="caution">
    <text evidence="1">The sequence shown here is derived from an EMBL/GenBank/DDBJ whole genome shotgun (WGS) entry which is preliminary data.</text>
</comment>
<proteinExistence type="predicted"/>
<dbReference type="Proteomes" id="UP000886653">
    <property type="component" value="Unassembled WGS sequence"/>
</dbReference>